<dbReference type="EMBL" id="JAGQHS010000129">
    <property type="protein sequence ID" value="MCA9757921.1"/>
    <property type="molecule type" value="Genomic_DNA"/>
</dbReference>
<dbReference type="Pfam" id="PF00069">
    <property type="entry name" value="Pkinase"/>
    <property type="match status" value="1"/>
</dbReference>
<reference evidence="6" key="1">
    <citation type="submission" date="2020-04" db="EMBL/GenBank/DDBJ databases">
        <authorList>
            <person name="Zhang T."/>
        </authorList>
    </citation>
    <scope>NUCLEOTIDE SEQUENCE</scope>
    <source>
        <strain evidence="6">HKST-UBA02</strain>
    </source>
</reference>
<name>A0A956NGB2_UNCEI</name>
<dbReference type="PROSITE" id="PS00108">
    <property type="entry name" value="PROTEIN_KINASE_ST"/>
    <property type="match status" value="1"/>
</dbReference>
<evidence type="ECO:0000256" key="2">
    <source>
        <dbReference type="ARBA" id="ARBA00022741"/>
    </source>
</evidence>
<dbReference type="CDD" id="cd14014">
    <property type="entry name" value="STKc_PknB_like"/>
    <property type="match status" value="1"/>
</dbReference>
<protein>
    <submittedName>
        <fullName evidence="6">Serine/threonine protein kinase</fullName>
    </submittedName>
</protein>
<sequence>MSDLTRIEEVFGEALDREPGEEREAFLRDVCAGDPDFESEVRELLQLHDSAGDFLEDSGFLVSQTELSESAGLLSSLRPADPSQGGLDSVVGGVGRADAPAEAPAESMIGRTVCDRYRLESEIGRGGAGIVYRAHDAIARRHVALKMLHKVDRLRLDSFRNELASHRLLRLPGVVELLDEGIESGHPFLVMPIVEGRPFPGLERNARGPKGTQVSWPDIEPQAMSLLESLARIHWSGVVHGDIKPENVYVDDDRAVTILDLGLSVEPRAAAAQLMDLGIRGTIPYLAPESFSDPEPTFASDVYALGILLYQSLRGEFPHPKESAREMIAAKIEDHPIEPVTHVPEFLQTLIGELLAFDPADRPTDAQEVLDRVRSQGRESTHRIPYLQGDAFESVVRSISERRSIRIFGGRGAGKTRLLEEVERWADEHGICTRRVSADQEDASEWARGVGELLDQGVAILCDGMDALPPGHAGALKELEGRGPCVCTSSTADEGSELLLPLSEEALRGLIEGPDRVLHLQEDAARELWRRTGGIPGLVEREIDAWVRGRIARWEQGLLVTTRESIDLLTSGLWLASPPIGSDAELPEDQARVLAAAHALGTLGAPGLIAAALHADESQIEEALEALEQGEWVVRLAGDRVLCRVVTRQVLRLREGVTHESLALLGSGSEARLQLLQSTGRKEAVPDEALEVARQLYRSGELGRAVAVLHTGLLGARNLDGAPREPDLLELMLSVSFQIGTRASLETCLHEFGRRMHHTPRINDLENLARAAVWGISGNSERAISMLESLTPFRPARLERWRWAAMIVAAGSLPVERHGALVTAAVRWAARQRDSEIRSSVESWLGWFSYRTGDYAAAITHHRHAAATTGQASKRVDSLVSAASAAMEAGRPEEARTIAESALAECRALRNNRLELRAEWLIRVARYRGGVRDAPDWELLRAAGRTPLSIHRALVWLTEGAVAWRAQEHRVAGELASRAAKDWLAQSKPCQAALSRALGIASGVRASETEVQEISRDALECDAPDVTVQILALLALGGARVADGSVRAAIGELESKAYPPGRLDVLSVEEALAVLRDAGARE</sequence>
<dbReference type="InterPro" id="IPR011990">
    <property type="entry name" value="TPR-like_helical_dom_sf"/>
</dbReference>
<proteinExistence type="predicted"/>
<dbReference type="InterPro" id="IPR011009">
    <property type="entry name" value="Kinase-like_dom_sf"/>
</dbReference>
<organism evidence="6 7">
    <name type="scientific">Eiseniibacteriota bacterium</name>
    <dbReference type="NCBI Taxonomy" id="2212470"/>
    <lineage>
        <taxon>Bacteria</taxon>
        <taxon>Candidatus Eiseniibacteriota</taxon>
    </lineage>
</organism>
<dbReference type="Gene3D" id="1.25.40.10">
    <property type="entry name" value="Tetratricopeptide repeat domain"/>
    <property type="match status" value="1"/>
</dbReference>
<dbReference type="AlphaFoldDB" id="A0A956NGB2"/>
<dbReference type="InterPro" id="IPR027417">
    <property type="entry name" value="P-loop_NTPase"/>
</dbReference>
<evidence type="ECO:0000313" key="7">
    <source>
        <dbReference type="Proteomes" id="UP000739538"/>
    </source>
</evidence>
<comment type="caution">
    <text evidence="6">The sequence shown here is derived from an EMBL/GenBank/DDBJ whole genome shotgun (WGS) entry which is preliminary data.</text>
</comment>
<keyword evidence="6" id="KW-0723">Serine/threonine-protein kinase</keyword>
<dbReference type="Proteomes" id="UP000739538">
    <property type="component" value="Unassembled WGS sequence"/>
</dbReference>
<evidence type="ECO:0000313" key="6">
    <source>
        <dbReference type="EMBL" id="MCA9757921.1"/>
    </source>
</evidence>
<evidence type="ECO:0000259" key="5">
    <source>
        <dbReference type="PROSITE" id="PS50011"/>
    </source>
</evidence>
<dbReference type="PROSITE" id="PS50011">
    <property type="entry name" value="PROTEIN_KINASE_DOM"/>
    <property type="match status" value="1"/>
</dbReference>
<dbReference type="Gene3D" id="3.30.200.20">
    <property type="entry name" value="Phosphorylase Kinase, domain 1"/>
    <property type="match status" value="1"/>
</dbReference>
<dbReference type="PANTHER" id="PTHR43289:SF6">
    <property type="entry name" value="SERINE_THREONINE-PROTEIN KINASE NEKL-3"/>
    <property type="match status" value="1"/>
</dbReference>
<keyword evidence="2" id="KW-0547">Nucleotide-binding</keyword>
<keyword evidence="3 6" id="KW-0418">Kinase</keyword>
<dbReference type="InterPro" id="IPR008271">
    <property type="entry name" value="Ser/Thr_kinase_AS"/>
</dbReference>
<accession>A0A956NGB2</accession>
<dbReference type="GO" id="GO:0005524">
    <property type="term" value="F:ATP binding"/>
    <property type="evidence" value="ECO:0007669"/>
    <property type="project" value="UniProtKB-KW"/>
</dbReference>
<keyword evidence="4" id="KW-0067">ATP-binding</keyword>
<reference evidence="6" key="2">
    <citation type="journal article" date="2021" name="Microbiome">
        <title>Successional dynamics and alternative stable states in a saline activated sludge microbial community over 9 years.</title>
        <authorList>
            <person name="Wang Y."/>
            <person name="Ye J."/>
            <person name="Ju F."/>
            <person name="Liu L."/>
            <person name="Boyd J.A."/>
            <person name="Deng Y."/>
            <person name="Parks D.H."/>
            <person name="Jiang X."/>
            <person name="Yin X."/>
            <person name="Woodcroft B.J."/>
            <person name="Tyson G.W."/>
            <person name="Hugenholtz P."/>
            <person name="Polz M.F."/>
            <person name="Zhang T."/>
        </authorList>
    </citation>
    <scope>NUCLEOTIDE SEQUENCE</scope>
    <source>
        <strain evidence="6">HKST-UBA02</strain>
    </source>
</reference>
<dbReference type="SUPFAM" id="SSF56112">
    <property type="entry name" value="Protein kinase-like (PK-like)"/>
    <property type="match status" value="1"/>
</dbReference>
<dbReference type="PANTHER" id="PTHR43289">
    <property type="entry name" value="MITOGEN-ACTIVATED PROTEIN KINASE KINASE KINASE 20-RELATED"/>
    <property type="match status" value="1"/>
</dbReference>
<keyword evidence="1" id="KW-0808">Transferase</keyword>
<dbReference type="SUPFAM" id="SSF48452">
    <property type="entry name" value="TPR-like"/>
    <property type="match status" value="1"/>
</dbReference>
<evidence type="ECO:0000256" key="3">
    <source>
        <dbReference type="ARBA" id="ARBA00022777"/>
    </source>
</evidence>
<feature type="domain" description="Protein kinase" evidence="5">
    <location>
        <begin position="117"/>
        <end position="387"/>
    </location>
</feature>
<gene>
    <name evidence="6" type="ORF">KDA27_19170</name>
</gene>
<evidence type="ECO:0000256" key="1">
    <source>
        <dbReference type="ARBA" id="ARBA00022679"/>
    </source>
</evidence>
<evidence type="ECO:0000256" key="4">
    <source>
        <dbReference type="ARBA" id="ARBA00022840"/>
    </source>
</evidence>
<dbReference type="InterPro" id="IPR000719">
    <property type="entry name" value="Prot_kinase_dom"/>
</dbReference>
<dbReference type="SMART" id="SM00220">
    <property type="entry name" value="S_TKc"/>
    <property type="match status" value="1"/>
</dbReference>
<dbReference type="Gene3D" id="1.10.510.10">
    <property type="entry name" value="Transferase(Phosphotransferase) domain 1"/>
    <property type="match status" value="1"/>
</dbReference>
<dbReference type="SUPFAM" id="SSF52540">
    <property type="entry name" value="P-loop containing nucleoside triphosphate hydrolases"/>
    <property type="match status" value="1"/>
</dbReference>
<dbReference type="GO" id="GO:0004674">
    <property type="term" value="F:protein serine/threonine kinase activity"/>
    <property type="evidence" value="ECO:0007669"/>
    <property type="project" value="UniProtKB-KW"/>
</dbReference>